<dbReference type="InterPro" id="IPR013656">
    <property type="entry name" value="PAS_4"/>
</dbReference>
<name>A0A850R9Y7_9GAMM</name>
<dbReference type="GO" id="GO:0005886">
    <property type="term" value="C:plasma membrane"/>
    <property type="evidence" value="ECO:0007669"/>
    <property type="project" value="TreeGrafter"/>
</dbReference>
<evidence type="ECO:0000256" key="2">
    <source>
        <dbReference type="ARBA" id="ARBA00012528"/>
    </source>
</evidence>
<dbReference type="EMBL" id="JABZEO010000005">
    <property type="protein sequence ID" value="NVZ09585.1"/>
    <property type="molecule type" value="Genomic_DNA"/>
</dbReference>
<comment type="catalytic activity">
    <reaction evidence="3">
        <text>2 GTP = 3',3'-c-di-GMP + 2 diphosphate</text>
        <dbReference type="Rhea" id="RHEA:24898"/>
        <dbReference type="ChEBI" id="CHEBI:33019"/>
        <dbReference type="ChEBI" id="CHEBI:37565"/>
        <dbReference type="ChEBI" id="CHEBI:58805"/>
        <dbReference type="EC" id="2.7.7.65"/>
    </reaction>
</comment>
<dbReference type="InterPro" id="IPR035965">
    <property type="entry name" value="PAS-like_dom_sf"/>
</dbReference>
<accession>A0A850R9Y7</accession>
<dbReference type="GO" id="GO:0043709">
    <property type="term" value="P:cell adhesion involved in single-species biofilm formation"/>
    <property type="evidence" value="ECO:0007669"/>
    <property type="project" value="TreeGrafter"/>
</dbReference>
<dbReference type="PANTHER" id="PTHR45138:SF9">
    <property type="entry name" value="DIGUANYLATE CYCLASE DGCM-RELATED"/>
    <property type="match status" value="1"/>
</dbReference>
<dbReference type="EC" id="2.7.7.65" evidence="2"/>
<dbReference type="InterPro" id="IPR043128">
    <property type="entry name" value="Rev_trsase/Diguanyl_cyclase"/>
</dbReference>
<evidence type="ECO:0000259" key="4">
    <source>
        <dbReference type="PROSITE" id="PS50112"/>
    </source>
</evidence>
<dbReference type="Gene3D" id="3.30.450.20">
    <property type="entry name" value="PAS domain"/>
    <property type="match status" value="3"/>
</dbReference>
<protein>
    <recommendedName>
        <fullName evidence="2">diguanylate cyclase</fullName>
        <ecNumber evidence="2">2.7.7.65</ecNumber>
    </recommendedName>
</protein>
<feature type="domain" description="GGDEF" evidence="6">
    <location>
        <begin position="413"/>
        <end position="547"/>
    </location>
</feature>
<dbReference type="NCBIfam" id="TIGR00254">
    <property type="entry name" value="GGDEF"/>
    <property type="match status" value="1"/>
</dbReference>
<dbReference type="InterPro" id="IPR000160">
    <property type="entry name" value="GGDEF_dom"/>
</dbReference>
<dbReference type="NCBIfam" id="TIGR00229">
    <property type="entry name" value="sensory_box"/>
    <property type="match status" value="2"/>
</dbReference>
<dbReference type="PANTHER" id="PTHR45138">
    <property type="entry name" value="REGULATORY COMPONENTS OF SENSORY TRANSDUCTION SYSTEM"/>
    <property type="match status" value="1"/>
</dbReference>
<dbReference type="InterPro" id="IPR029787">
    <property type="entry name" value="Nucleotide_cyclase"/>
</dbReference>
<evidence type="ECO:0000256" key="1">
    <source>
        <dbReference type="ARBA" id="ARBA00001946"/>
    </source>
</evidence>
<dbReference type="Pfam" id="PF08448">
    <property type="entry name" value="PAS_4"/>
    <property type="match status" value="3"/>
</dbReference>
<comment type="caution">
    <text evidence="7">The sequence shown here is derived from an EMBL/GenBank/DDBJ whole genome shotgun (WGS) entry which is preliminary data.</text>
</comment>
<sequence length="556" mass="63089">MDVIGDLVWLQDARGLCLDANPAFERLTATKRVRIIGQPLDKVLGPAWTAALWQPDWSKLQSGEICSHESRLTIESVPCLYEITHIPQRDRDGELVRVQSLARDITQHHQRIEQSLHDSRRQLADVIDFLPDALLAIDRDKRVIIWNKAIAKITGIPPEVMLGQGDYAYTVPFYGERRPQLMDLVFMPDAELERRYASVTREGDTFTAEGFCNALHDGRGAWILARVAPLRDAAGQVVGAIEIIRDITERKQADEALRRSEEVLALFIRHSPIYAYIKEVTPTQSRVLQASDNFERMIGIRGSDMAGRCMDELFPPEFAAKISADDWRVVSSGELLTLEEDLDGRHYTSLKFPIVQGGRTLLAGYTIDITEHKRLEEDLRQLTRLDPLTQLFNRRYFFTRADQEYQRFRRYHHPMALCMIDIDHFKQVNDQYGHLIGDTVLCAVAQTLHDNLRQVDILARYGGEEFVILLPETDRQTARASAERLRVAVAKRRIETPSGPVSVTLSLGVVAVDDGPAMTLERLLDAADQMLYRAKQAGRDRVEIRDLGRPLESGGC</sequence>
<dbReference type="SUPFAM" id="SSF55073">
    <property type="entry name" value="Nucleotide cyclase"/>
    <property type="match status" value="1"/>
</dbReference>
<feature type="domain" description="PAC" evidence="5">
    <location>
        <begin position="206"/>
        <end position="259"/>
    </location>
</feature>
<evidence type="ECO:0000256" key="3">
    <source>
        <dbReference type="ARBA" id="ARBA00034247"/>
    </source>
</evidence>
<dbReference type="PROSITE" id="PS50887">
    <property type="entry name" value="GGDEF"/>
    <property type="match status" value="1"/>
</dbReference>
<dbReference type="InterPro" id="IPR050469">
    <property type="entry name" value="Diguanylate_Cyclase"/>
</dbReference>
<evidence type="ECO:0000259" key="6">
    <source>
        <dbReference type="PROSITE" id="PS50887"/>
    </source>
</evidence>
<dbReference type="Gene3D" id="3.30.70.270">
    <property type="match status" value="1"/>
</dbReference>
<dbReference type="PROSITE" id="PS50113">
    <property type="entry name" value="PAC"/>
    <property type="match status" value="1"/>
</dbReference>
<dbReference type="FunFam" id="3.30.70.270:FF:000001">
    <property type="entry name" value="Diguanylate cyclase domain protein"/>
    <property type="match status" value="1"/>
</dbReference>
<comment type="cofactor">
    <cofactor evidence="1">
        <name>Mg(2+)</name>
        <dbReference type="ChEBI" id="CHEBI:18420"/>
    </cofactor>
</comment>
<evidence type="ECO:0000313" key="8">
    <source>
        <dbReference type="Proteomes" id="UP000592294"/>
    </source>
</evidence>
<evidence type="ECO:0000259" key="5">
    <source>
        <dbReference type="PROSITE" id="PS50113"/>
    </source>
</evidence>
<feature type="domain" description="PAS" evidence="4">
    <location>
        <begin position="119"/>
        <end position="164"/>
    </location>
</feature>
<dbReference type="CDD" id="cd00130">
    <property type="entry name" value="PAS"/>
    <property type="match status" value="2"/>
</dbReference>
<reference evidence="7 8" key="1">
    <citation type="submission" date="2020-06" db="EMBL/GenBank/DDBJ databases">
        <title>Whole-genome sequence of Allochromatium humboldtianum DSM 21881, type strain.</title>
        <authorList>
            <person name="Kyndt J.A."/>
            <person name="Meyer T.E."/>
        </authorList>
    </citation>
    <scope>NUCLEOTIDE SEQUENCE [LARGE SCALE GENOMIC DNA]</scope>
    <source>
        <strain evidence="7 8">DSM 21881</strain>
    </source>
</reference>
<proteinExistence type="predicted"/>
<dbReference type="GO" id="GO:0052621">
    <property type="term" value="F:diguanylate cyclase activity"/>
    <property type="evidence" value="ECO:0007669"/>
    <property type="project" value="UniProtKB-EC"/>
</dbReference>
<dbReference type="AlphaFoldDB" id="A0A850R9Y7"/>
<dbReference type="InterPro" id="IPR000700">
    <property type="entry name" value="PAS-assoc_C"/>
</dbReference>
<keyword evidence="8" id="KW-1185">Reference proteome</keyword>
<dbReference type="Proteomes" id="UP000592294">
    <property type="component" value="Unassembled WGS sequence"/>
</dbReference>
<dbReference type="GO" id="GO:1902201">
    <property type="term" value="P:negative regulation of bacterial-type flagellum-dependent cell motility"/>
    <property type="evidence" value="ECO:0007669"/>
    <property type="project" value="TreeGrafter"/>
</dbReference>
<dbReference type="SMART" id="SM00091">
    <property type="entry name" value="PAS"/>
    <property type="match status" value="3"/>
</dbReference>
<dbReference type="Pfam" id="PF00990">
    <property type="entry name" value="GGDEF"/>
    <property type="match status" value="1"/>
</dbReference>
<dbReference type="SMART" id="SM00267">
    <property type="entry name" value="GGDEF"/>
    <property type="match status" value="1"/>
</dbReference>
<organism evidence="7 8">
    <name type="scientific">Allochromatium humboldtianum</name>
    <dbReference type="NCBI Taxonomy" id="504901"/>
    <lineage>
        <taxon>Bacteria</taxon>
        <taxon>Pseudomonadati</taxon>
        <taxon>Pseudomonadota</taxon>
        <taxon>Gammaproteobacteria</taxon>
        <taxon>Chromatiales</taxon>
        <taxon>Chromatiaceae</taxon>
        <taxon>Allochromatium</taxon>
    </lineage>
</organism>
<evidence type="ECO:0000313" key="7">
    <source>
        <dbReference type="EMBL" id="NVZ09585.1"/>
    </source>
</evidence>
<dbReference type="SUPFAM" id="SSF55785">
    <property type="entry name" value="PYP-like sensor domain (PAS domain)"/>
    <property type="match status" value="3"/>
</dbReference>
<dbReference type="RefSeq" id="WP_176976332.1">
    <property type="nucleotide sequence ID" value="NZ_JABZEO010000005.1"/>
</dbReference>
<gene>
    <name evidence="7" type="ORF">HW932_09960</name>
</gene>
<dbReference type="CDD" id="cd01949">
    <property type="entry name" value="GGDEF"/>
    <property type="match status" value="1"/>
</dbReference>
<dbReference type="PROSITE" id="PS50112">
    <property type="entry name" value="PAS"/>
    <property type="match status" value="1"/>
</dbReference>
<dbReference type="InterPro" id="IPR000014">
    <property type="entry name" value="PAS"/>
</dbReference>